<dbReference type="AlphaFoldDB" id="A0A068Y1J7"/>
<keyword evidence="3" id="KW-1185">Reference proteome</keyword>
<dbReference type="EMBL" id="LN902841">
    <property type="protein sequence ID" value="CDS35959.1"/>
    <property type="molecule type" value="Genomic_DNA"/>
</dbReference>
<accession>A0A068Y1J7</accession>
<keyword evidence="1" id="KW-0472">Membrane</keyword>
<evidence type="ECO:0000313" key="2">
    <source>
        <dbReference type="EMBL" id="CDS35959.1"/>
    </source>
</evidence>
<dbReference type="OMA" id="REREDIW"/>
<reference evidence="2" key="2">
    <citation type="submission" date="2015-11" db="EMBL/GenBank/DDBJ databases">
        <authorList>
            <person name="Zhang Y."/>
            <person name="Guo Z."/>
        </authorList>
    </citation>
    <scope>NUCLEOTIDE SEQUENCE</scope>
</reference>
<evidence type="ECO:0000313" key="3">
    <source>
        <dbReference type="Proteomes" id="UP000017246"/>
    </source>
</evidence>
<reference evidence="2" key="1">
    <citation type="journal article" date="2013" name="Nature">
        <title>The genomes of four tapeworm species reveal adaptations to parasitism.</title>
        <authorList>
            <person name="Tsai I.J."/>
            <person name="Zarowiecki M."/>
            <person name="Holroyd N."/>
            <person name="Garciarrubio A."/>
            <person name="Sanchez-Flores A."/>
            <person name="Brooks K.L."/>
            <person name="Tracey A."/>
            <person name="Bobes R.J."/>
            <person name="Fragoso G."/>
            <person name="Sciutto E."/>
            <person name="Aslett M."/>
            <person name="Beasley H."/>
            <person name="Bennett H.M."/>
            <person name="Cai J."/>
            <person name="Camicia F."/>
            <person name="Clark R."/>
            <person name="Cucher M."/>
            <person name="De Silva N."/>
            <person name="Day T.A."/>
            <person name="Deplazes P."/>
            <person name="Estrada K."/>
            <person name="Fernandez C."/>
            <person name="Holland P.W."/>
            <person name="Hou J."/>
            <person name="Hu S."/>
            <person name="Huckvale T."/>
            <person name="Hung S.S."/>
            <person name="Kamenetzky L."/>
            <person name="Keane J.A."/>
            <person name="Kiss F."/>
            <person name="Koziol U."/>
            <person name="Lambert O."/>
            <person name="Liu K."/>
            <person name="Luo X."/>
            <person name="Luo Y."/>
            <person name="Macchiaroli N."/>
            <person name="Nichol S."/>
            <person name="Paps J."/>
            <person name="Parkinson J."/>
            <person name="Pouchkina-Stantcheva N."/>
            <person name="Riddiford N."/>
            <person name="Rosenzvit M."/>
            <person name="Salinas G."/>
            <person name="Wasmuth J.D."/>
            <person name="Zamanian M."/>
            <person name="Zheng Y."/>
            <person name="Cai X."/>
            <person name="Soberon X."/>
            <person name="Olson P.D."/>
            <person name="Laclette J.P."/>
            <person name="Brehm K."/>
            <person name="Berriman M."/>
            <person name="Garciarrubio A."/>
            <person name="Bobes R.J."/>
            <person name="Fragoso G."/>
            <person name="Sanchez-Flores A."/>
            <person name="Estrada K."/>
            <person name="Cevallos M.A."/>
            <person name="Morett E."/>
            <person name="Gonzalez V."/>
            <person name="Portillo T."/>
            <person name="Ochoa-Leyva A."/>
            <person name="Jose M.V."/>
            <person name="Sciutto E."/>
            <person name="Landa A."/>
            <person name="Jimenez L."/>
            <person name="Valdes V."/>
            <person name="Carrero J.C."/>
            <person name="Larralde C."/>
            <person name="Morales-Montor J."/>
            <person name="Limon-Lason J."/>
            <person name="Soberon X."/>
            <person name="Laclette J.P."/>
        </authorList>
    </citation>
    <scope>NUCLEOTIDE SEQUENCE [LARGE SCALE GENOMIC DNA]</scope>
</reference>
<name>A0A068Y1J7_ECHMU</name>
<feature type="transmembrane region" description="Helical" evidence="1">
    <location>
        <begin position="42"/>
        <end position="67"/>
    </location>
</feature>
<protein>
    <submittedName>
        <fullName evidence="2">Expressed conserved protein</fullName>
    </submittedName>
</protein>
<gene>
    <name evidence="2" type="ORF">EmuJ_001192200</name>
</gene>
<proteinExistence type="predicted"/>
<organism evidence="2 3">
    <name type="scientific">Echinococcus multilocularis</name>
    <name type="common">Fox tapeworm</name>
    <dbReference type="NCBI Taxonomy" id="6211"/>
    <lineage>
        <taxon>Eukaryota</taxon>
        <taxon>Metazoa</taxon>
        <taxon>Spiralia</taxon>
        <taxon>Lophotrochozoa</taxon>
        <taxon>Platyhelminthes</taxon>
        <taxon>Cestoda</taxon>
        <taxon>Eucestoda</taxon>
        <taxon>Cyclophyllidea</taxon>
        <taxon>Taeniidae</taxon>
        <taxon>Echinococcus</taxon>
    </lineage>
</organism>
<feature type="transmembrane region" description="Helical" evidence="1">
    <location>
        <begin position="12"/>
        <end position="36"/>
    </location>
</feature>
<keyword evidence="1" id="KW-0812">Transmembrane</keyword>
<sequence>MCYIDFYERTKIHNSLAITGALLILTSIFMITLGIAREREDIWVAGILVAIAGAPVFTFGLFIFCYLNRPGRIPGLEQDFSVSKFSVPTIANFPPANQSFYPIKPYNLGNRIYRPVYAPSTSVRIPQQTQM</sequence>
<keyword evidence="1" id="KW-1133">Transmembrane helix</keyword>
<dbReference type="OrthoDB" id="6230288at2759"/>
<dbReference type="Proteomes" id="UP000017246">
    <property type="component" value="Unassembled WGS sequence"/>
</dbReference>
<evidence type="ECO:0000256" key="1">
    <source>
        <dbReference type="SAM" id="Phobius"/>
    </source>
</evidence>